<keyword evidence="1" id="KW-0343">GTPase activation</keyword>
<keyword evidence="2" id="KW-0433">Leucine-rich repeat</keyword>
<dbReference type="PANTHER" id="PTHR24113:SF12">
    <property type="entry name" value="RAN GTPASE-ACTIVATING PROTEIN 1"/>
    <property type="match status" value="1"/>
</dbReference>
<evidence type="ECO:0000313" key="4">
    <source>
        <dbReference type="EMBL" id="EAR93685.3"/>
    </source>
</evidence>
<dbReference type="InParanoid" id="Q23AZ9"/>
<dbReference type="GO" id="GO:0005829">
    <property type="term" value="C:cytosol"/>
    <property type="evidence" value="ECO:0007669"/>
    <property type="project" value="TreeGrafter"/>
</dbReference>
<dbReference type="GeneID" id="7842212"/>
<dbReference type="SUPFAM" id="SSF52047">
    <property type="entry name" value="RNI-like"/>
    <property type="match status" value="1"/>
</dbReference>
<name>Q23AZ9_TETTS</name>
<protein>
    <submittedName>
        <fullName evidence="4">Kinase domain protein</fullName>
    </submittedName>
</protein>
<dbReference type="GO" id="GO:0016301">
    <property type="term" value="F:kinase activity"/>
    <property type="evidence" value="ECO:0007669"/>
    <property type="project" value="UniProtKB-KW"/>
</dbReference>
<evidence type="ECO:0000313" key="5">
    <source>
        <dbReference type="Proteomes" id="UP000009168"/>
    </source>
</evidence>
<evidence type="ECO:0000256" key="1">
    <source>
        <dbReference type="ARBA" id="ARBA00022468"/>
    </source>
</evidence>
<gene>
    <name evidence="4" type="ORF">TTHERM_00653780</name>
</gene>
<dbReference type="RefSeq" id="XP_001013930.3">
    <property type="nucleotide sequence ID" value="XM_001013930.3"/>
</dbReference>
<dbReference type="Proteomes" id="UP000009168">
    <property type="component" value="Unassembled WGS sequence"/>
</dbReference>
<dbReference type="GO" id="GO:0031267">
    <property type="term" value="F:small GTPase binding"/>
    <property type="evidence" value="ECO:0007669"/>
    <property type="project" value="TreeGrafter"/>
</dbReference>
<keyword evidence="4" id="KW-0418">Kinase</keyword>
<dbReference type="Gene3D" id="3.80.10.10">
    <property type="entry name" value="Ribonuclease Inhibitor"/>
    <property type="match status" value="4"/>
</dbReference>
<dbReference type="PANTHER" id="PTHR24113">
    <property type="entry name" value="RAN GTPASE-ACTIVATING PROTEIN 1"/>
    <property type="match status" value="1"/>
</dbReference>
<organism evidence="4 5">
    <name type="scientific">Tetrahymena thermophila (strain SB210)</name>
    <dbReference type="NCBI Taxonomy" id="312017"/>
    <lineage>
        <taxon>Eukaryota</taxon>
        <taxon>Sar</taxon>
        <taxon>Alveolata</taxon>
        <taxon>Ciliophora</taxon>
        <taxon>Intramacronucleata</taxon>
        <taxon>Oligohymenophorea</taxon>
        <taxon>Hymenostomatida</taxon>
        <taxon>Tetrahymenina</taxon>
        <taxon>Tetrahymenidae</taxon>
        <taxon>Tetrahymena</taxon>
    </lineage>
</organism>
<keyword evidence="5" id="KW-1185">Reference proteome</keyword>
<reference evidence="5" key="1">
    <citation type="journal article" date="2006" name="PLoS Biol.">
        <title>Macronuclear genome sequence of the ciliate Tetrahymena thermophila, a model eukaryote.</title>
        <authorList>
            <person name="Eisen J.A."/>
            <person name="Coyne R.S."/>
            <person name="Wu M."/>
            <person name="Wu D."/>
            <person name="Thiagarajan M."/>
            <person name="Wortman J.R."/>
            <person name="Badger J.H."/>
            <person name="Ren Q."/>
            <person name="Amedeo P."/>
            <person name="Jones K.M."/>
            <person name="Tallon L.J."/>
            <person name="Delcher A.L."/>
            <person name="Salzberg S.L."/>
            <person name="Silva J.C."/>
            <person name="Haas B.J."/>
            <person name="Majoros W.H."/>
            <person name="Farzad M."/>
            <person name="Carlton J.M."/>
            <person name="Smith R.K. Jr."/>
            <person name="Garg J."/>
            <person name="Pearlman R.E."/>
            <person name="Karrer K.M."/>
            <person name="Sun L."/>
            <person name="Manning G."/>
            <person name="Elde N.C."/>
            <person name="Turkewitz A.P."/>
            <person name="Asai D.J."/>
            <person name="Wilkes D.E."/>
            <person name="Wang Y."/>
            <person name="Cai H."/>
            <person name="Collins K."/>
            <person name="Stewart B.A."/>
            <person name="Lee S.R."/>
            <person name="Wilamowska K."/>
            <person name="Weinberg Z."/>
            <person name="Ruzzo W.L."/>
            <person name="Wloga D."/>
            <person name="Gaertig J."/>
            <person name="Frankel J."/>
            <person name="Tsao C.-C."/>
            <person name="Gorovsky M.A."/>
            <person name="Keeling P.J."/>
            <person name="Waller R.F."/>
            <person name="Patron N.J."/>
            <person name="Cherry J.M."/>
            <person name="Stover N.A."/>
            <person name="Krieger C.J."/>
            <person name="del Toro C."/>
            <person name="Ryder H.F."/>
            <person name="Williamson S.C."/>
            <person name="Barbeau R.A."/>
            <person name="Hamilton E.P."/>
            <person name="Orias E."/>
        </authorList>
    </citation>
    <scope>NUCLEOTIDE SEQUENCE [LARGE SCALE GENOMIC DNA]</scope>
    <source>
        <strain evidence="5">SB210</strain>
    </source>
</reference>
<dbReference type="GO" id="GO:0006913">
    <property type="term" value="P:nucleocytoplasmic transport"/>
    <property type="evidence" value="ECO:0007669"/>
    <property type="project" value="TreeGrafter"/>
</dbReference>
<proteinExistence type="predicted"/>
<dbReference type="GO" id="GO:0005634">
    <property type="term" value="C:nucleus"/>
    <property type="evidence" value="ECO:0007669"/>
    <property type="project" value="TreeGrafter"/>
</dbReference>
<accession>Q23AZ9</accession>
<sequence>MGNSIKKQIFGLYEKDKYTMDLKYKVNDNNLGVYIGKALKKCQSLVILKLQILGAQLIEKDAIISSKNENCNKRIGPKGAKSIGEGLKYCHNLINLNITIGENNNIGAVGAISLGNGIKFCSNLIALSITIKQNNNIGRDGATGIGDSIKFLFHLNSLSIDIQEDFIGSLGTKGLLDSLKSENNIQYLSLNFGQKNNIGPEGAKEIALVLQASKRLRIFKLFVGRQNKIGVDGAREIGMRIQNCEFLESLSLFLQNDIQKEGMRFLSLGIQQNKHLSELEFSIQKEKDGGIDSDSQSLYDFGSNIKNLKQLRKLKLELGNNYQIGPGGVLGLSIGLKSSISIQSVSIGIHIDNLIGLEGYIDLGEGLKYCINLKNLCFSVECNPQEIQYIISMVQLLQKCKNLQNLSIFILNLKQQQKVQLLNKIYKIDQLFNYKLIDNFALLY</sequence>
<keyword evidence="4" id="KW-0808">Transferase</keyword>
<dbReference type="InterPro" id="IPR032675">
    <property type="entry name" value="LRR_dom_sf"/>
</dbReference>
<dbReference type="AlphaFoldDB" id="Q23AZ9"/>
<dbReference type="EMBL" id="GG662720">
    <property type="protein sequence ID" value="EAR93685.3"/>
    <property type="molecule type" value="Genomic_DNA"/>
</dbReference>
<dbReference type="KEGG" id="tet:TTHERM_00653780"/>
<keyword evidence="3" id="KW-0677">Repeat</keyword>
<evidence type="ECO:0000256" key="3">
    <source>
        <dbReference type="ARBA" id="ARBA00022737"/>
    </source>
</evidence>
<dbReference type="HOGENOM" id="CLU_910542_0_0_1"/>
<dbReference type="GO" id="GO:0048471">
    <property type="term" value="C:perinuclear region of cytoplasm"/>
    <property type="evidence" value="ECO:0007669"/>
    <property type="project" value="TreeGrafter"/>
</dbReference>
<dbReference type="GO" id="GO:0005096">
    <property type="term" value="F:GTPase activator activity"/>
    <property type="evidence" value="ECO:0007669"/>
    <property type="project" value="UniProtKB-KW"/>
</dbReference>
<evidence type="ECO:0000256" key="2">
    <source>
        <dbReference type="ARBA" id="ARBA00022614"/>
    </source>
</evidence>
<dbReference type="InterPro" id="IPR027038">
    <property type="entry name" value="RanGap"/>
</dbReference>